<evidence type="ECO:0000313" key="2">
    <source>
        <dbReference type="EMBL" id="GAH99228.1"/>
    </source>
</evidence>
<gene>
    <name evidence="2" type="ORF">S06H3_04762</name>
</gene>
<accession>X1LYL9</accession>
<evidence type="ECO:0000259" key="1">
    <source>
        <dbReference type="Pfam" id="PF13847"/>
    </source>
</evidence>
<feature type="domain" description="Methyltransferase" evidence="1">
    <location>
        <begin position="40"/>
        <end position="146"/>
    </location>
</feature>
<reference evidence="2" key="1">
    <citation type="journal article" date="2014" name="Front. Microbiol.">
        <title>High frequency of phylogenetically diverse reductive dehalogenase-homologous genes in deep subseafloor sedimentary metagenomes.</title>
        <authorList>
            <person name="Kawai M."/>
            <person name="Futagami T."/>
            <person name="Toyoda A."/>
            <person name="Takaki Y."/>
            <person name="Nishi S."/>
            <person name="Hori S."/>
            <person name="Arai W."/>
            <person name="Tsubouchi T."/>
            <person name="Morono Y."/>
            <person name="Uchiyama I."/>
            <person name="Ito T."/>
            <person name="Fujiyama A."/>
            <person name="Inagaki F."/>
            <person name="Takami H."/>
        </authorList>
    </citation>
    <scope>NUCLEOTIDE SEQUENCE</scope>
    <source>
        <strain evidence="2">Expedition CK06-06</strain>
    </source>
</reference>
<dbReference type="PANTHER" id="PTHR45128:SF1">
    <property type="entry name" value="S-ADENOSYLMETHIONINE-DEPENDENT METHYLTRANSFERASE RV2258C"/>
    <property type="match status" value="1"/>
</dbReference>
<dbReference type="EMBL" id="BARV01001701">
    <property type="protein sequence ID" value="GAH99228.1"/>
    <property type="molecule type" value="Genomic_DNA"/>
</dbReference>
<dbReference type="SUPFAM" id="SSF53335">
    <property type="entry name" value="S-adenosyl-L-methionine-dependent methyltransferases"/>
    <property type="match status" value="1"/>
</dbReference>
<proteinExistence type="predicted"/>
<organism evidence="2">
    <name type="scientific">marine sediment metagenome</name>
    <dbReference type="NCBI Taxonomy" id="412755"/>
    <lineage>
        <taxon>unclassified sequences</taxon>
        <taxon>metagenomes</taxon>
        <taxon>ecological metagenomes</taxon>
    </lineage>
</organism>
<protein>
    <recommendedName>
        <fullName evidence="1">Methyltransferase domain-containing protein</fullName>
    </recommendedName>
</protein>
<sequence length="185" mass="20799">MNEHKDKPMPDIGFRMMSFFFRIRDRFRNPGNQLEKVGIKEGQTLLDFGCGSGSYVIPAARMVGGKGVVYALDIHPLAISAVEKKATKEGLTNIATILSDRDTGLPDESIDVVLLYDVIRIVKDKRALLKELHRVMKANGLLSILAEHIKVEDVLEITEKDGLFSLRDQHGKLLNFERGQHEQTE</sequence>
<name>X1LYL9_9ZZZZ</name>
<dbReference type="InterPro" id="IPR025714">
    <property type="entry name" value="Methyltranfer_dom"/>
</dbReference>
<comment type="caution">
    <text evidence="2">The sequence shown here is derived from an EMBL/GenBank/DDBJ whole genome shotgun (WGS) entry which is preliminary data.</text>
</comment>
<dbReference type="PANTHER" id="PTHR45128">
    <property type="entry name" value="METHYLTRANSFERASE TYPE 11"/>
    <property type="match status" value="1"/>
</dbReference>
<dbReference type="Pfam" id="PF13847">
    <property type="entry name" value="Methyltransf_31"/>
    <property type="match status" value="1"/>
</dbReference>
<dbReference type="AlphaFoldDB" id="X1LYL9"/>
<dbReference type="CDD" id="cd02440">
    <property type="entry name" value="AdoMet_MTases"/>
    <property type="match status" value="1"/>
</dbReference>
<dbReference type="InterPro" id="IPR053173">
    <property type="entry name" value="SAM-binding_MTase"/>
</dbReference>
<dbReference type="Gene3D" id="3.40.50.150">
    <property type="entry name" value="Vaccinia Virus protein VP39"/>
    <property type="match status" value="1"/>
</dbReference>
<dbReference type="InterPro" id="IPR029063">
    <property type="entry name" value="SAM-dependent_MTases_sf"/>
</dbReference>